<feature type="signal peptide" evidence="1">
    <location>
        <begin position="1"/>
        <end position="20"/>
    </location>
</feature>
<sequence>MGGWRWLALLALLAGACAQAQPPLRAAGPTQTVAIDTQRSLLGFEIRTRYGQRLTGRFPVFSGQVQTLADGRHQVSLVIDARSAEVSGHRRYTGWLRGAEFFDVQHHPQILFSSQPHPADTALAGGDVEGELILRGIRGPIRMRVMPAQCDAPGYDCPVSGRGTVSRTVYGMDGWQLALGDRVTFVMQVRLSGVDPS</sequence>
<keyword evidence="1" id="KW-0732">Signal</keyword>
<evidence type="ECO:0000259" key="2">
    <source>
        <dbReference type="SMART" id="SM00867"/>
    </source>
</evidence>
<organism evidence="3 4">
    <name type="scientific">Stenotrophomonas koreensis</name>
    <dbReference type="NCBI Taxonomy" id="266128"/>
    <lineage>
        <taxon>Bacteria</taxon>
        <taxon>Pseudomonadati</taxon>
        <taxon>Pseudomonadota</taxon>
        <taxon>Gammaproteobacteria</taxon>
        <taxon>Lysobacterales</taxon>
        <taxon>Lysobacteraceae</taxon>
        <taxon>Stenotrophomonas</taxon>
    </lineage>
</organism>
<dbReference type="InterPro" id="IPR007372">
    <property type="entry name" value="Lipid/polyisoprenoid-bd_YceI"/>
</dbReference>
<dbReference type="SUPFAM" id="SSF101874">
    <property type="entry name" value="YceI-like"/>
    <property type="match status" value="1"/>
</dbReference>
<dbReference type="Proteomes" id="UP000550609">
    <property type="component" value="Unassembled WGS sequence"/>
</dbReference>
<dbReference type="AlphaFoldDB" id="A0A7W3UY37"/>
<evidence type="ECO:0000313" key="4">
    <source>
        <dbReference type="Proteomes" id="UP000550609"/>
    </source>
</evidence>
<feature type="chain" id="PRO_5030910904" evidence="1">
    <location>
        <begin position="21"/>
        <end position="197"/>
    </location>
</feature>
<evidence type="ECO:0000256" key="1">
    <source>
        <dbReference type="SAM" id="SignalP"/>
    </source>
</evidence>
<name>A0A7W3UY37_9GAMM</name>
<dbReference type="Gene3D" id="2.40.128.110">
    <property type="entry name" value="Lipid/polyisoprenoid-binding, YceI-like"/>
    <property type="match status" value="1"/>
</dbReference>
<proteinExistence type="predicted"/>
<accession>A0A7W3UY37</accession>
<protein>
    <submittedName>
        <fullName evidence="3">YceI family protein</fullName>
    </submittedName>
</protein>
<dbReference type="SMART" id="SM00867">
    <property type="entry name" value="YceI"/>
    <property type="match status" value="1"/>
</dbReference>
<dbReference type="InterPro" id="IPR036761">
    <property type="entry name" value="TTHA0802/YceI-like_sf"/>
</dbReference>
<evidence type="ECO:0000313" key="3">
    <source>
        <dbReference type="EMBL" id="MBB1116005.1"/>
    </source>
</evidence>
<dbReference type="Pfam" id="PF04264">
    <property type="entry name" value="YceI"/>
    <property type="match status" value="1"/>
</dbReference>
<dbReference type="PROSITE" id="PS51257">
    <property type="entry name" value="PROKAR_LIPOPROTEIN"/>
    <property type="match status" value="1"/>
</dbReference>
<comment type="caution">
    <text evidence="3">The sequence shown here is derived from an EMBL/GenBank/DDBJ whole genome shotgun (WGS) entry which is preliminary data.</text>
</comment>
<feature type="domain" description="Lipid/polyisoprenoid-binding YceI-like" evidence="2">
    <location>
        <begin position="32"/>
        <end position="192"/>
    </location>
</feature>
<dbReference type="RefSeq" id="WP_182621363.1">
    <property type="nucleotide sequence ID" value="NZ_JACIUV010000001.1"/>
</dbReference>
<dbReference type="EMBL" id="JACIUV010000001">
    <property type="protein sequence ID" value="MBB1116005.1"/>
    <property type="molecule type" value="Genomic_DNA"/>
</dbReference>
<dbReference type="PANTHER" id="PTHR34406">
    <property type="entry name" value="PROTEIN YCEI"/>
    <property type="match status" value="1"/>
</dbReference>
<gene>
    <name evidence="3" type="ORF">H4O09_02850</name>
</gene>
<dbReference type="PANTHER" id="PTHR34406:SF1">
    <property type="entry name" value="PROTEIN YCEI"/>
    <property type="match status" value="1"/>
</dbReference>
<reference evidence="3 4" key="1">
    <citation type="submission" date="2020-08" db="EMBL/GenBank/DDBJ databases">
        <title>Stenotrophomonas sp. W1S232.</title>
        <authorList>
            <person name="Deng Y."/>
        </authorList>
    </citation>
    <scope>NUCLEOTIDE SEQUENCE [LARGE SCALE GENOMIC DNA]</scope>
    <source>
        <strain evidence="3 4">W1S232</strain>
    </source>
</reference>